<dbReference type="Proteomes" id="UP000009080">
    <property type="component" value="Chromosome"/>
</dbReference>
<dbReference type="InterPro" id="IPR041957">
    <property type="entry name" value="CT_Nitrate-R-NapA-like"/>
</dbReference>
<dbReference type="Pfam" id="PF01568">
    <property type="entry name" value="Molydop_binding"/>
    <property type="match status" value="1"/>
</dbReference>
<evidence type="ECO:0000256" key="7">
    <source>
        <dbReference type="ARBA" id="ARBA00023002"/>
    </source>
</evidence>
<dbReference type="Pfam" id="PF04879">
    <property type="entry name" value="Molybdop_Fe4S4"/>
    <property type="match status" value="1"/>
</dbReference>
<dbReference type="GO" id="GO:0051539">
    <property type="term" value="F:4 iron, 4 sulfur cluster binding"/>
    <property type="evidence" value="ECO:0007669"/>
    <property type="project" value="UniProtKB-KW"/>
</dbReference>
<dbReference type="InterPro" id="IPR050123">
    <property type="entry name" value="Prok_molybdopt-oxidoreductase"/>
</dbReference>
<evidence type="ECO:0000259" key="11">
    <source>
        <dbReference type="PROSITE" id="PS51669"/>
    </source>
</evidence>
<dbReference type="GO" id="GO:0016491">
    <property type="term" value="F:oxidoreductase activity"/>
    <property type="evidence" value="ECO:0007669"/>
    <property type="project" value="UniProtKB-KW"/>
</dbReference>
<accession>C5BKH3</accession>
<dbReference type="GO" id="GO:0016020">
    <property type="term" value="C:membrane"/>
    <property type="evidence" value="ECO:0007669"/>
    <property type="project" value="TreeGrafter"/>
</dbReference>
<reference evidence="12 13" key="1">
    <citation type="journal article" date="2009" name="PLoS ONE">
        <title>The complete genome of Teredinibacter turnerae T7901: an intracellular endosymbiont of marine wood-boring bivalves (shipworms).</title>
        <authorList>
            <person name="Yang J.C."/>
            <person name="Madupu R."/>
            <person name="Durkin A.S."/>
            <person name="Ekborg N.A."/>
            <person name="Pedamallu C.S."/>
            <person name="Hostetler J.B."/>
            <person name="Radune D."/>
            <person name="Toms B.S."/>
            <person name="Henrissat B."/>
            <person name="Coutinho P.M."/>
            <person name="Schwarz S."/>
            <person name="Field L."/>
            <person name="Trindade-Silva A.E."/>
            <person name="Soares C.A.G."/>
            <person name="Elshahawi S."/>
            <person name="Hanora A."/>
            <person name="Schmidt E.W."/>
            <person name="Haygood M.G."/>
            <person name="Posfai J."/>
            <person name="Benner J."/>
            <person name="Madinger C."/>
            <person name="Nove J."/>
            <person name="Anton B."/>
            <person name="Chaudhary K."/>
            <person name="Foster J."/>
            <person name="Holman A."/>
            <person name="Kumar S."/>
            <person name="Lessard P.A."/>
            <person name="Luyten Y.A."/>
            <person name="Slatko B."/>
            <person name="Wood N."/>
            <person name="Wu B."/>
            <person name="Teplitski M."/>
            <person name="Mougous J.D."/>
            <person name="Ward N."/>
            <person name="Eisen J.A."/>
            <person name="Badger J.H."/>
            <person name="Distel D.L."/>
        </authorList>
    </citation>
    <scope>NUCLEOTIDE SEQUENCE [LARGE SCALE GENOMIC DNA]</scope>
    <source>
        <strain evidence="13">ATCC 39867 / T7901</strain>
    </source>
</reference>
<comment type="cofactor">
    <cofactor evidence="2">
        <name>[4Fe-4S] cluster</name>
        <dbReference type="ChEBI" id="CHEBI:49883"/>
    </cofactor>
</comment>
<dbReference type="SMART" id="SM00926">
    <property type="entry name" value="Molybdop_Fe4S4"/>
    <property type="match status" value="1"/>
</dbReference>
<comment type="cofactor">
    <cofactor evidence="1">
        <name>Mo-bis(molybdopterin guanine dinucleotide)</name>
        <dbReference type="ChEBI" id="CHEBI:60539"/>
    </cofactor>
</comment>
<feature type="domain" description="4Fe-4S Mo/W bis-MGD-type" evidence="11">
    <location>
        <begin position="13"/>
        <end position="69"/>
    </location>
</feature>
<dbReference type="InterPro" id="IPR007419">
    <property type="entry name" value="BFD-like_2Fe2S-bd_dom"/>
</dbReference>
<dbReference type="KEGG" id="ttu:TERTU_4691"/>
<dbReference type="Pfam" id="PF04324">
    <property type="entry name" value="Fer2_BFD"/>
    <property type="match status" value="1"/>
</dbReference>
<dbReference type="AlphaFoldDB" id="C5BKH3"/>
<keyword evidence="7" id="KW-0560">Oxidoreductase</keyword>
<gene>
    <name evidence="12" type="ordered locus">TERTU_4691</name>
</gene>
<dbReference type="GO" id="GO:1990204">
    <property type="term" value="C:oxidoreductase complex"/>
    <property type="evidence" value="ECO:0007669"/>
    <property type="project" value="UniProtKB-ARBA"/>
</dbReference>
<dbReference type="SUPFAM" id="SSF50692">
    <property type="entry name" value="ADC-like"/>
    <property type="match status" value="1"/>
</dbReference>
<dbReference type="PROSITE" id="PS00551">
    <property type="entry name" value="MOLYBDOPTERIN_PROK_1"/>
    <property type="match status" value="1"/>
</dbReference>
<keyword evidence="4" id="KW-0004">4Fe-4S</keyword>
<evidence type="ECO:0000256" key="5">
    <source>
        <dbReference type="ARBA" id="ARBA00022505"/>
    </source>
</evidence>
<keyword evidence="5" id="KW-0500">Molybdenum</keyword>
<dbReference type="PROSITE" id="PS51669">
    <property type="entry name" value="4FE4S_MOW_BIS_MGD"/>
    <property type="match status" value="1"/>
</dbReference>
<keyword evidence="13" id="KW-1185">Reference proteome</keyword>
<dbReference type="Gene3D" id="2.40.40.20">
    <property type="match status" value="1"/>
</dbReference>
<comment type="similarity">
    <text evidence="3">Belongs to the prokaryotic molybdopterin-containing oxidoreductase family. NasA/NapA/NarB subfamily.</text>
</comment>
<dbReference type="PANTHER" id="PTHR43105:SF9">
    <property type="entry name" value="NADPH-FE(3+) OXIDOREDUCTASE SUBUNIT ALPHA"/>
    <property type="match status" value="1"/>
</dbReference>
<dbReference type="InterPro" id="IPR006657">
    <property type="entry name" value="MoPterin_dinucl-bd_dom"/>
</dbReference>
<evidence type="ECO:0000256" key="1">
    <source>
        <dbReference type="ARBA" id="ARBA00001942"/>
    </source>
</evidence>
<dbReference type="InterPro" id="IPR041854">
    <property type="entry name" value="BFD-like_2Fe2S-bd_dom_sf"/>
</dbReference>
<evidence type="ECO:0000256" key="4">
    <source>
        <dbReference type="ARBA" id="ARBA00022485"/>
    </source>
</evidence>
<dbReference type="GO" id="GO:0043546">
    <property type="term" value="F:molybdopterin cofactor binding"/>
    <property type="evidence" value="ECO:0007669"/>
    <property type="project" value="InterPro"/>
</dbReference>
<dbReference type="EMBL" id="CP001614">
    <property type="protein sequence ID" value="ACR12130.1"/>
    <property type="molecule type" value="Genomic_DNA"/>
</dbReference>
<keyword evidence="8" id="KW-0408">Iron</keyword>
<evidence type="ECO:0000313" key="12">
    <source>
        <dbReference type="EMBL" id="ACR12130.1"/>
    </source>
</evidence>
<keyword evidence="9" id="KW-0411">Iron-sulfur</keyword>
<dbReference type="eggNOG" id="COG0243">
    <property type="taxonomic scope" value="Bacteria"/>
</dbReference>
<name>C5BKH3_TERTT</name>
<dbReference type="InterPro" id="IPR009010">
    <property type="entry name" value="Asp_de-COase-like_dom_sf"/>
</dbReference>
<evidence type="ECO:0000256" key="10">
    <source>
        <dbReference type="ARBA" id="ARBA00023063"/>
    </source>
</evidence>
<dbReference type="Gene3D" id="2.20.25.90">
    <property type="entry name" value="ADC-like domains"/>
    <property type="match status" value="1"/>
</dbReference>
<dbReference type="PANTHER" id="PTHR43105">
    <property type="entry name" value="RESPIRATORY NITRATE REDUCTASE"/>
    <property type="match status" value="1"/>
</dbReference>
<organism evidence="12 13">
    <name type="scientific">Teredinibacter turnerae (strain ATCC 39867 / T7901)</name>
    <dbReference type="NCBI Taxonomy" id="377629"/>
    <lineage>
        <taxon>Bacteria</taxon>
        <taxon>Pseudomonadati</taxon>
        <taxon>Pseudomonadota</taxon>
        <taxon>Gammaproteobacteria</taxon>
        <taxon>Cellvibrionales</taxon>
        <taxon>Cellvibrionaceae</taxon>
        <taxon>Teredinibacter</taxon>
    </lineage>
</organism>
<dbReference type="GO" id="GO:0046872">
    <property type="term" value="F:metal ion binding"/>
    <property type="evidence" value="ECO:0007669"/>
    <property type="project" value="UniProtKB-KW"/>
</dbReference>
<dbReference type="InterPro" id="IPR027467">
    <property type="entry name" value="MopterinOxRdtase_cofactor_BS"/>
</dbReference>
<dbReference type="CDD" id="cd02754">
    <property type="entry name" value="MopB_Nitrate-R-NapA-like"/>
    <property type="match status" value="1"/>
</dbReference>
<proteinExistence type="inferred from homology"/>
<dbReference type="OrthoDB" id="9816402at2"/>
<dbReference type="STRING" id="377629.TERTU_4691"/>
<evidence type="ECO:0000313" key="13">
    <source>
        <dbReference type="Proteomes" id="UP000009080"/>
    </source>
</evidence>
<evidence type="ECO:0000256" key="9">
    <source>
        <dbReference type="ARBA" id="ARBA00023014"/>
    </source>
</evidence>
<dbReference type="RefSeq" id="WP_015818242.1">
    <property type="nucleotide sequence ID" value="NC_012997.1"/>
</dbReference>
<protein>
    <submittedName>
        <fullName evidence="12">Nitrate reductase</fullName>
    </submittedName>
</protein>
<dbReference type="SUPFAM" id="SSF53706">
    <property type="entry name" value="Formate dehydrogenase/DMSO reductase, domains 1-3"/>
    <property type="match status" value="1"/>
</dbReference>
<evidence type="ECO:0000256" key="3">
    <source>
        <dbReference type="ARBA" id="ARBA00008747"/>
    </source>
</evidence>
<dbReference type="HOGENOM" id="CLU_000422_13_4_6"/>
<evidence type="ECO:0000256" key="6">
    <source>
        <dbReference type="ARBA" id="ARBA00022723"/>
    </source>
</evidence>
<dbReference type="Pfam" id="PF00384">
    <property type="entry name" value="Molybdopterin"/>
    <property type="match status" value="1"/>
</dbReference>
<evidence type="ECO:0000256" key="2">
    <source>
        <dbReference type="ARBA" id="ARBA00001966"/>
    </source>
</evidence>
<dbReference type="eggNOG" id="COG1251">
    <property type="taxonomic scope" value="Bacteria"/>
</dbReference>
<dbReference type="InterPro" id="IPR006656">
    <property type="entry name" value="Mopterin_OxRdtase"/>
</dbReference>
<dbReference type="CDD" id="cd02791">
    <property type="entry name" value="MopB_CT_Nitrate-R-NapA-like"/>
    <property type="match status" value="1"/>
</dbReference>
<dbReference type="Gene3D" id="3.40.228.10">
    <property type="entry name" value="Dimethylsulfoxide Reductase, domain 2"/>
    <property type="match status" value="1"/>
</dbReference>
<sequence>MTDDSLIAVQPAASQHKTTCCYCGVGCGVNAQVSHSTVIAVSGDRNHPANLGRLCVKGTALHQTSQSPDRLLHPMVNGVRSTWDAALEHTANGFRRIIDEHGPNAVAFYLSGQLLTEDYYVANKLMKGFIGTANVDTNSRLCMAAATVAHKKAFGYDTVPGCYEDLETTDLLVLVGSNTAYAHPVVFQRIVKAKAERPKMKVVVIDPRRTATCDIADLHLALRPGADAFLFNGLLSYLADHDGLDQDFINSSCEGLDAALATARAQVPSVAQAATICDVPAADLERFYQLFCATPKAVTVFSQGINQSSSGVDKGSSIINCHLASGKIGKPGATPFSITGQPNAMGGREVGGLANQLAAHMGFDNPAHIDKVARFWHAPNMAQHEGLKAVDMFEAIHRGEIKAVWIMATNPVVSMPDANFVREALERCELVVVNECIANTDTAKLANVLLPATTWSEKHGTVTNSERCISLQKGLVPAPGEALNDWDILCRFARKLGFEQGFDYQHPVDIFREHSALSAFENNGERDFDISAFATISKADYNQLAPVQWPVNAAAPNGTKRMFSDGRFFTPSKRARLISVTARFPKKPPNNGQMIMNTGRIRDQWHTMSRTGNAPHLMSHMDEPGVDIHPADAKQLGLSEGELAVLENLGARYLGRIKLNDGQRRGEVFVPIHWNDRFASSSRADALVNAITDPICGQPEFKHSPVKVSAYKPVWQGYLHTTQDLAPASDYWCKILLATGFKYRLAHNAECDWAKWLRSAYPQVNDWVEIRDSARAFYTGAGFVNGALVVALHVSRDGKDVAEHRWLDDQLGQPCDLNQRFAVLAGHGGSDVEDEGRIVCSCYQVGEKAIVKAIAEGAHSSAALGEKLRCGTNCGSCLPELNQLVNIHYLAKLATAVE</sequence>
<dbReference type="GO" id="GO:0042128">
    <property type="term" value="P:nitrate assimilation"/>
    <property type="evidence" value="ECO:0007669"/>
    <property type="project" value="UniProtKB-KW"/>
</dbReference>
<dbReference type="Gene3D" id="3.40.50.740">
    <property type="match status" value="1"/>
</dbReference>
<dbReference type="Gene3D" id="1.10.10.1100">
    <property type="entry name" value="BFD-like [2Fe-2S]-binding domain"/>
    <property type="match status" value="1"/>
</dbReference>
<dbReference type="InterPro" id="IPR006963">
    <property type="entry name" value="Mopterin_OxRdtase_4Fe-4S_dom"/>
</dbReference>
<dbReference type="GO" id="GO:0045333">
    <property type="term" value="P:cellular respiration"/>
    <property type="evidence" value="ECO:0007669"/>
    <property type="project" value="UniProtKB-ARBA"/>
</dbReference>
<evidence type="ECO:0000256" key="8">
    <source>
        <dbReference type="ARBA" id="ARBA00023004"/>
    </source>
</evidence>
<keyword evidence="10" id="KW-0534">Nitrate assimilation</keyword>
<keyword evidence="6" id="KW-0479">Metal-binding</keyword>